<evidence type="ECO:0000259" key="7">
    <source>
        <dbReference type="PROSITE" id="PS51194"/>
    </source>
</evidence>
<dbReference type="PROSITE" id="PS51194">
    <property type="entry name" value="HELICASE_CTER"/>
    <property type="match status" value="1"/>
</dbReference>
<dbReference type="Pfam" id="PF00176">
    <property type="entry name" value="SNF2-rel_dom"/>
    <property type="match status" value="1"/>
</dbReference>
<accession>A0A517PVX5</accession>
<reference evidence="8 9" key="1">
    <citation type="submission" date="2019-02" db="EMBL/GenBank/DDBJ databases">
        <title>Deep-cultivation of Planctomycetes and their phenomic and genomic characterization uncovers novel biology.</title>
        <authorList>
            <person name="Wiegand S."/>
            <person name="Jogler M."/>
            <person name="Boedeker C."/>
            <person name="Pinto D."/>
            <person name="Vollmers J."/>
            <person name="Rivas-Marin E."/>
            <person name="Kohn T."/>
            <person name="Peeters S.H."/>
            <person name="Heuer A."/>
            <person name="Rast P."/>
            <person name="Oberbeckmann S."/>
            <person name="Bunk B."/>
            <person name="Jeske O."/>
            <person name="Meyerdierks A."/>
            <person name="Storesund J.E."/>
            <person name="Kallscheuer N."/>
            <person name="Luecker S."/>
            <person name="Lage O.M."/>
            <person name="Pohl T."/>
            <person name="Merkel B.J."/>
            <person name="Hornburger P."/>
            <person name="Mueller R.-W."/>
            <person name="Bruemmer F."/>
            <person name="Labrenz M."/>
            <person name="Spormann A.M."/>
            <person name="Op den Camp H."/>
            <person name="Overmann J."/>
            <person name="Amann R."/>
            <person name="Jetten M.S.M."/>
            <person name="Mascher T."/>
            <person name="Medema M.H."/>
            <person name="Devos D.P."/>
            <person name="Kaster A.-K."/>
            <person name="Ovreas L."/>
            <person name="Rohde M."/>
            <person name="Galperin M.Y."/>
            <person name="Jogler C."/>
        </authorList>
    </citation>
    <scope>NUCLEOTIDE SEQUENCE [LARGE SCALE GENOMIC DNA]</scope>
    <source>
        <strain evidence="8 9">HG66A1</strain>
    </source>
</reference>
<dbReference type="SUPFAM" id="SSF52540">
    <property type="entry name" value="P-loop containing nucleoside triphosphate hydrolases"/>
    <property type="match status" value="2"/>
</dbReference>
<feature type="coiled-coil region" evidence="5">
    <location>
        <begin position="359"/>
        <end position="386"/>
    </location>
</feature>
<dbReference type="InterPro" id="IPR057342">
    <property type="entry name" value="DEXDc_RapA"/>
</dbReference>
<dbReference type="CDD" id="cd18785">
    <property type="entry name" value="SF2_C"/>
    <property type="match status" value="1"/>
</dbReference>
<dbReference type="EMBL" id="CP036266">
    <property type="protein sequence ID" value="QDT23519.1"/>
    <property type="molecule type" value="Genomic_DNA"/>
</dbReference>
<dbReference type="CDD" id="cd18793">
    <property type="entry name" value="SF2_C_SNF"/>
    <property type="match status" value="1"/>
</dbReference>
<dbReference type="OrthoDB" id="9814088at2"/>
<evidence type="ECO:0000256" key="3">
    <source>
        <dbReference type="ARBA" id="ARBA00022806"/>
    </source>
</evidence>
<dbReference type="InterPro" id="IPR038718">
    <property type="entry name" value="SNF2-like_sf"/>
</dbReference>
<feature type="coiled-coil region" evidence="5">
    <location>
        <begin position="956"/>
        <end position="983"/>
    </location>
</feature>
<dbReference type="EC" id="3.6.4.-" evidence="8"/>
<dbReference type="Gene3D" id="3.40.50.300">
    <property type="entry name" value="P-loop containing nucleotide triphosphate hydrolases"/>
    <property type="match status" value="2"/>
</dbReference>
<evidence type="ECO:0000256" key="1">
    <source>
        <dbReference type="ARBA" id="ARBA00022741"/>
    </source>
</evidence>
<dbReference type="NCBIfam" id="NF038325">
    <property type="entry name" value="DISARM_DrmAS"/>
    <property type="match status" value="1"/>
</dbReference>
<name>A0A517PVX5_9PLAN</name>
<dbReference type="RefSeq" id="WP_145191053.1">
    <property type="nucleotide sequence ID" value="NZ_CP036266.1"/>
</dbReference>
<keyword evidence="4" id="KW-0067">ATP-binding</keyword>
<dbReference type="SMART" id="SM00487">
    <property type="entry name" value="DEXDc"/>
    <property type="match status" value="1"/>
</dbReference>
<proteinExistence type="predicted"/>
<dbReference type="CDD" id="cd18011">
    <property type="entry name" value="DEXDc_RapA"/>
    <property type="match status" value="1"/>
</dbReference>
<keyword evidence="3" id="KW-0347">Helicase</keyword>
<dbReference type="InterPro" id="IPR000330">
    <property type="entry name" value="SNF2_N"/>
</dbReference>
<feature type="domain" description="Helicase C-terminal" evidence="7">
    <location>
        <begin position="507"/>
        <end position="678"/>
    </location>
</feature>
<dbReference type="PANTHER" id="PTHR45766:SF6">
    <property type="entry name" value="SWI_SNF-RELATED MATRIX-ASSOCIATED ACTIN-DEPENDENT REGULATOR OF CHROMATIN SUBFAMILY A-LIKE PROTEIN 1"/>
    <property type="match status" value="1"/>
</dbReference>
<dbReference type="SMART" id="SM00490">
    <property type="entry name" value="HELICc"/>
    <property type="match status" value="2"/>
</dbReference>
<dbReference type="Gene3D" id="3.40.50.10810">
    <property type="entry name" value="Tandem AAA-ATPase domain"/>
    <property type="match status" value="1"/>
</dbReference>
<protein>
    <submittedName>
        <fullName evidence="8">RNA polymerase-associated protein RapA</fullName>
        <ecNumber evidence="8">3.6.4.-</ecNumber>
    </submittedName>
</protein>
<evidence type="ECO:0000256" key="4">
    <source>
        <dbReference type="ARBA" id="ARBA00022840"/>
    </source>
</evidence>
<dbReference type="NCBIfam" id="NF038317">
    <property type="entry name" value="DISARM_DrmD"/>
    <property type="match status" value="1"/>
</dbReference>
<gene>
    <name evidence="8" type="primary">rapA_2</name>
    <name evidence="8" type="ORF">HG66A1_53400</name>
</gene>
<dbReference type="PROSITE" id="PS51192">
    <property type="entry name" value="HELICASE_ATP_BIND_1"/>
    <property type="match status" value="1"/>
</dbReference>
<dbReference type="PANTHER" id="PTHR45766">
    <property type="entry name" value="DNA ANNEALING HELICASE AND ENDONUCLEASE ZRANB3 FAMILY MEMBER"/>
    <property type="match status" value="1"/>
</dbReference>
<organism evidence="8 9">
    <name type="scientific">Gimesia chilikensis</name>
    <dbReference type="NCBI Taxonomy" id="2605989"/>
    <lineage>
        <taxon>Bacteria</taxon>
        <taxon>Pseudomonadati</taxon>
        <taxon>Planctomycetota</taxon>
        <taxon>Planctomycetia</taxon>
        <taxon>Planctomycetales</taxon>
        <taxon>Planctomycetaceae</taxon>
        <taxon>Gimesia</taxon>
    </lineage>
</organism>
<dbReference type="InterPro" id="IPR027417">
    <property type="entry name" value="P-loop_NTPase"/>
</dbReference>
<keyword evidence="2 8" id="KW-0378">Hydrolase</keyword>
<evidence type="ECO:0000313" key="9">
    <source>
        <dbReference type="Proteomes" id="UP000320421"/>
    </source>
</evidence>
<keyword evidence="5" id="KW-0175">Coiled coil</keyword>
<keyword evidence="1" id="KW-0547">Nucleotide-binding</keyword>
<dbReference type="Pfam" id="PF00271">
    <property type="entry name" value="Helicase_C"/>
    <property type="match status" value="2"/>
</dbReference>
<evidence type="ECO:0000256" key="2">
    <source>
        <dbReference type="ARBA" id="ARBA00022801"/>
    </source>
</evidence>
<feature type="domain" description="Helicase ATP-binding" evidence="6">
    <location>
        <begin position="135"/>
        <end position="320"/>
    </location>
</feature>
<dbReference type="GO" id="GO:0004386">
    <property type="term" value="F:helicase activity"/>
    <property type="evidence" value="ECO:0007669"/>
    <property type="project" value="UniProtKB-KW"/>
</dbReference>
<dbReference type="InterPro" id="IPR049730">
    <property type="entry name" value="SNF2/RAD54-like_C"/>
</dbReference>
<dbReference type="InterPro" id="IPR001650">
    <property type="entry name" value="Helicase_C-like"/>
</dbReference>
<dbReference type="GO" id="GO:0005524">
    <property type="term" value="F:ATP binding"/>
    <property type="evidence" value="ECO:0007669"/>
    <property type="project" value="UniProtKB-KW"/>
</dbReference>
<dbReference type="Proteomes" id="UP000320421">
    <property type="component" value="Chromosome"/>
</dbReference>
<keyword evidence="9" id="KW-1185">Reference proteome</keyword>
<evidence type="ECO:0000256" key="5">
    <source>
        <dbReference type="SAM" id="Coils"/>
    </source>
</evidence>
<evidence type="ECO:0000259" key="6">
    <source>
        <dbReference type="PROSITE" id="PS51192"/>
    </source>
</evidence>
<dbReference type="GO" id="GO:0016787">
    <property type="term" value="F:hydrolase activity"/>
    <property type="evidence" value="ECO:0007669"/>
    <property type="project" value="UniProtKB-KW"/>
</dbReference>
<dbReference type="InterPro" id="IPR014001">
    <property type="entry name" value="Helicase_ATP-bd"/>
</dbReference>
<sequence length="1769" mass="200336">MTNTIDHSEQFKDASFALPEPGQLVEVRRRQWVVSDIQGQSFEAKIEQHLVTLSSLDEDALGEELQVIWQIEPGAQVLEKAGMPRITGVDSEAKLDAFLDAVRWGAVTNADRSFLQAPFRSGITIEDYQLDPLVRAIDMARANLLIADDVGLGKTIEAGLVVQELLVRHRARTVFIVCPASLQVKWQLEMWEKFGLEFRIVDTGYIKHLRRERGIHANPWTSFPRLITSMDWMKSGEGLRLVKDCLPPTITYPRKFDILIIDEAHNVAPSTASKYALESQRTRLIRTIAPHFEHRLFLSATPHNGYQESFTSLLELLDDQRFARSVMPDEKQLQRVMVRRLKTDLVDADGNRLYADRKLMLLEVDYSEEERQIHDLLRQFTAARAKSVKDSSFEFSSDFVHKLLKKRLFSSPMAFAGTLAKHRESLERPRSKQKTGVMDDRILKKAILKAEEDFTNDQLYEDAQNEAVEVAGELSVPLDQDQRQMLDTLTAWAEKSKNRVDAKAMAVIDWLESHLKTNGNWNGKRVILFTEYRATHVWMEQILTTHGFGGERMMLIHGGVDQNDREKIKAAFQAHPDISPVRILLATDAASEGIDLQNYCNYMIHIEIPWNPNVMEQRNGRIDRHGQKESEVFIWHPVGKGFESNKSIQQNKVGQIEGDHEYLMRAVLKINTIRQDLGSVGPVIAQQIEEAMLGKITVLDTADAEKKAAKVRKYIATERHHQEKIGKLHERLMEAKTDFHLSADHIHRSVSIALDLAEKPPLKPFALPGAPDGSVFEVPILPGSWGRAIAGLEHPHTGERRPITFDHEVAKDRDDVVLAHLNHRLVQMCLRLLREELWKLDDVKKLHRVSVKAVTDSELSTPAVLVWSRLVITGGDHHRLHEEITISGGELKSTGFLRIPQQGRLQELLTKAVSFDPKNSLLDILTERFEKQENSIRGTMEARSRDRLRFLENTLVRRKDGEVADLINILDELEKKIRHELKEDTLKQQMVLPGFEPEERNQIRKDIEALRIRLARIPEERELEKAAIEKRYAGLPALADPEHNDRTEPLEAYADLLWFPTGGGKTEAYLGVAAFTMAVRRLQGDLGGLDGSRGLAVIMRYTLRLLTLQQFQRATTLICALESMRREDPRRWGTTPFTIGLWVGNRVTPGTTEEAHQAIQSFRDGKRYGSNSPAQLTTCPWCGAEIAEGRDIEVKKDVGRTYIYCGDKFGRCDFGRSKSKDLGIPVLVVDDEIYRHPPSMLIATVDKFAMMAWRGQVRTLFGRATQECGRHGLLWPNADCSGNHNAKGNLSRVTVKEITPIRPPDLIIQDEFHLISGPLGTMVGLYETAVDELSTWQIGGKAIRPKIIASTATVRKADEQVNNVFLRQVAVFPPHGLDVEDNFFSVQRPIFEKPGRRYMGICSPGSSRPAVLIRVYVAMLTAAQALFERFGQAADPYMTVVGYFNSLRELGGMRRLAEDDVQTRSYRVQMSDVSRPGLEQRSVRNVDELTSRVSSKDIPKKLDQLEVKFNATLENGKYVTKWKKDETRAIDIVLATNMLSVGVDVNRLGIMVVNGQPKNTAEYIQATSRVGRSFPGLVCTVLTWSRPRDLSHYESFEHYHATFYKHVEAQSVTPFAPRALDRGLTGTLISLMRLDNSQLNPNLGAMELDNVASTEITDAKECLSGRSWKATDKKSVKQNVEVMISDRADRWVKEAGKSGRRLGYETERRQGDIAALLKKPGMVSWDEFTVPMSMREVEPGVKLIMDVATIPELPEWRIRRLDESDGGEV</sequence>
<evidence type="ECO:0000313" key="8">
    <source>
        <dbReference type="EMBL" id="QDT23519.1"/>
    </source>
</evidence>